<keyword evidence="5 11" id="KW-0808">Transferase</keyword>
<feature type="binding site" evidence="11">
    <location>
        <position position="116"/>
    </location>
    <ligand>
        <name>acetyl-CoA</name>
        <dbReference type="ChEBI" id="CHEBI:57288"/>
    </ligand>
</feature>
<feature type="binding site" evidence="11">
    <location>
        <begin position="123"/>
        <end position="124"/>
    </location>
    <ligand>
        <name>acetyl-CoA</name>
        <dbReference type="ChEBI" id="CHEBI:57288"/>
    </ligand>
</feature>
<feature type="binding site" evidence="11">
    <location>
        <begin position="474"/>
        <end position="477"/>
    </location>
    <ligand>
        <name>glyoxylate</name>
        <dbReference type="ChEBI" id="CHEBI:36655"/>
    </ligand>
</feature>
<feature type="binding site" evidence="11">
    <location>
        <position position="477"/>
    </location>
    <ligand>
        <name>Mg(2+)</name>
        <dbReference type="ChEBI" id="CHEBI:18420"/>
    </ligand>
</feature>
<dbReference type="EMBL" id="APKE01000033">
    <property type="protein sequence ID" value="KAF0674981.1"/>
    <property type="molecule type" value="Genomic_DNA"/>
</dbReference>
<proteinExistence type="inferred from homology"/>
<dbReference type="PANTHER" id="PTHR42739:SF1">
    <property type="entry name" value="MALATE SYNTHASE G"/>
    <property type="match status" value="1"/>
</dbReference>
<dbReference type="InterPro" id="IPR044856">
    <property type="entry name" value="Malate_synth_C_sf"/>
</dbReference>
<keyword evidence="2 11" id="KW-0329">Glyoxylate bypass</keyword>
<comment type="pathway">
    <text evidence="11">Carbohydrate metabolism; glyoxylate cycle; (S)-malate from isocitrate: step 2/2.</text>
</comment>
<evidence type="ECO:0000259" key="16">
    <source>
        <dbReference type="Pfam" id="PF20659"/>
    </source>
</evidence>
<feature type="binding site" evidence="11">
    <location>
        <position position="449"/>
    </location>
    <ligand>
        <name>glyoxylate</name>
        <dbReference type="ChEBI" id="CHEBI:36655"/>
    </ligand>
</feature>
<dbReference type="RefSeq" id="WP_159966207.1">
    <property type="nucleotide sequence ID" value="NZ_APKE01000033.1"/>
</dbReference>
<dbReference type="GO" id="GO:0006097">
    <property type="term" value="P:glyoxylate cycle"/>
    <property type="evidence" value="ECO:0007669"/>
    <property type="project" value="UniProtKB-UniRule"/>
</dbReference>
<feature type="binding site" evidence="11">
    <location>
        <position position="449"/>
    </location>
    <ligand>
        <name>Mg(2+)</name>
        <dbReference type="ChEBI" id="CHEBI:18420"/>
    </ligand>
</feature>
<dbReference type="Pfam" id="PF20658">
    <property type="entry name" value="MSG_insertion"/>
    <property type="match status" value="1"/>
</dbReference>
<reference evidence="17" key="1">
    <citation type="submission" date="2013-03" db="EMBL/GenBank/DDBJ databases">
        <title>Genome Sequence of the Profundibacterium mesophilum strain KAUST100406-0324T from Red Sea, a novel genus in the family Rhodobacteraceae.</title>
        <authorList>
            <person name="Essack M."/>
            <person name="Alam I."/>
            <person name="Lafi F."/>
            <person name="Alawi W."/>
            <person name="Kamanu F."/>
            <person name="Al-Suwailem A."/>
            <person name="Lee O.O."/>
            <person name="Xu Y."/>
            <person name="Bajic V."/>
            <person name="Qian P.-Y."/>
            <person name="Archer J."/>
        </authorList>
    </citation>
    <scope>NUCLEOTIDE SEQUENCE</scope>
    <source>
        <strain evidence="17">KAUST100406-0324</strain>
    </source>
</reference>
<evidence type="ECO:0000256" key="10">
    <source>
        <dbReference type="ARBA" id="ARBA00054368"/>
    </source>
</evidence>
<comment type="subunit">
    <text evidence="11">Monomer.</text>
</comment>
<name>A0A921NTN5_9RHOB</name>
<comment type="catalytic activity">
    <reaction evidence="9 11">
        <text>glyoxylate + acetyl-CoA + H2O = (S)-malate + CoA + H(+)</text>
        <dbReference type="Rhea" id="RHEA:18181"/>
        <dbReference type="ChEBI" id="CHEBI:15377"/>
        <dbReference type="ChEBI" id="CHEBI:15378"/>
        <dbReference type="ChEBI" id="CHEBI:15589"/>
        <dbReference type="ChEBI" id="CHEBI:36655"/>
        <dbReference type="ChEBI" id="CHEBI:57287"/>
        <dbReference type="ChEBI" id="CHEBI:57288"/>
        <dbReference type="EC" id="2.3.3.9"/>
    </reaction>
</comment>
<feature type="domain" description="Malate synthase C-terminal" evidence="16">
    <location>
        <begin position="609"/>
        <end position="707"/>
    </location>
</feature>
<dbReference type="FunFam" id="3.20.20.360:FF:000002">
    <property type="entry name" value="Malate synthase G"/>
    <property type="match status" value="1"/>
</dbReference>
<keyword evidence="17" id="KW-0012">Acyltransferase</keyword>
<dbReference type="InterPro" id="IPR048355">
    <property type="entry name" value="MS_C"/>
</dbReference>
<evidence type="ECO:0000256" key="9">
    <source>
        <dbReference type="ARBA" id="ARBA00047918"/>
    </source>
</evidence>
<comment type="subcellular location">
    <subcellularLocation>
        <location evidence="11">Cytoplasm</location>
    </subcellularLocation>
</comment>
<evidence type="ECO:0000259" key="14">
    <source>
        <dbReference type="Pfam" id="PF20656"/>
    </source>
</evidence>
<feature type="binding site" evidence="11">
    <location>
        <position position="295"/>
    </location>
    <ligand>
        <name>acetyl-CoA</name>
        <dbReference type="ChEBI" id="CHEBI:57288"/>
    </ligand>
</feature>
<evidence type="ECO:0000256" key="1">
    <source>
        <dbReference type="ARBA" id="ARBA00001946"/>
    </source>
</evidence>
<feature type="active site" description="Proton acceptor" evidence="11 12">
    <location>
        <position position="359"/>
    </location>
</feature>
<dbReference type="Pfam" id="PF20659">
    <property type="entry name" value="MS_C"/>
    <property type="match status" value="1"/>
</dbReference>
<dbReference type="InterPro" id="IPR011076">
    <property type="entry name" value="Malate_synth_sf"/>
</dbReference>
<dbReference type="GO" id="GO:0006099">
    <property type="term" value="P:tricarboxylic acid cycle"/>
    <property type="evidence" value="ECO:0007669"/>
    <property type="project" value="UniProtKB-KW"/>
</dbReference>
<evidence type="ECO:0000313" key="18">
    <source>
        <dbReference type="Proteomes" id="UP000698242"/>
    </source>
</evidence>
<dbReference type="GO" id="GO:0004474">
    <property type="term" value="F:malate synthase activity"/>
    <property type="evidence" value="ECO:0007669"/>
    <property type="project" value="UniProtKB-UniRule"/>
</dbReference>
<dbReference type="GO" id="GO:0009436">
    <property type="term" value="P:glyoxylate catabolic process"/>
    <property type="evidence" value="ECO:0007669"/>
    <property type="project" value="TreeGrafter"/>
</dbReference>
<evidence type="ECO:0000256" key="6">
    <source>
        <dbReference type="ARBA" id="ARBA00022723"/>
    </source>
</evidence>
<keyword evidence="4 11" id="KW-0816">Tricarboxylic acid cycle</keyword>
<feature type="binding site" evidence="11">
    <location>
        <position position="332"/>
    </location>
    <ligand>
        <name>acetyl-CoA</name>
        <dbReference type="ChEBI" id="CHEBI:57288"/>
    </ligand>
</feature>
<keyword evidence="18" id="KW-1185">Reference proteome</keyword>
<dbReference type="InterPro" id="IPR048356">
    <property type="entry name" value="MS_N"/>
</dbReference>
<dbReference type="Pfam" id="PF20656">
    <property type="entry name" value="MS_N"/>
    <property type="match status" value="1"/>
</dbReference>
<dbReference type="InterPro" id="IPR046363">
    <property type="entry name" value="MS_N_TIM-barrel_dom"/>
</dbReference>
<dbReference type="GO" id="GO:0000287">
    <property type="term" value="F:magnesium ion binding"/>
    <property type="evidence" value="ECO:0007669"/>
    <property type="project" value="TreeGrafter"/>
</dbReference>
<dbReference type="GO" id="GO:0005829">
    <property type="term" value="C:cytosol"/>
    <property type="evidence" value="ECO:0007669"/>
    <property type="project" value="TreeGrafter"/>
</dbReference>
<dbReference type="Gene3D" id="3.20.20.360">
    <property type="entry name" value="Malate synthase, domain 3"/>
    <property type="match status" value="2"/>
</dbReference>
<gene>
    <name evidence="11 17" type="primary">glcB</name>
    <name evidence="17" type="ORF">PMES_02690</name>
</gene>
<dbReference type="OrthoDB" id="9762054at2"/>
<evidence type="ECO:0000259" key="13">
    <source>
        <dbReference type="Pfam" id="PF01274"/>
    </source>
</evidence>
<feature type="binding site" evidence="11">
    <location>
        <position position="359"/>
    </location>
    <ligand>
        <name>glyoxylate</name>
        <dbReference type="ChEBI" id="CHEBI:36655"/>
    </ligand>
</feature>
<feature type="domain" description="Malate synthase TIM barrel" evidence="13">
    <location>
        <begin position="356"/>
        <end position="597"/>
    </location>
</feature>
<accession>A0A921NTN5</accession>
<dbReference type="PANTHER" id="PTHR42739">
    <property type="entry name" value="MALATE SYNTHASE G"/>
    <property type="match status" value="1"/>
</dbReference>
<dbReference type="EC" id="2.3.3.9" evidence="11"/>
<dbReference type="Proteomes" id="UP000698242">
    <property type="component" value="Unassembled WGS sequence"/>
</dbReference>
<feature type="modified residue" description="Cysteine sulfenic acid (-SOH)" evidence="11">
    <location>
        <position position="635"/>
    </location>
</feature>
<evidence type="ECO:0000313" key="17">
    <source>
        <dbReference type="EMBL" id="KAF0674981.1"/>
    </source>
</evidence>
<evidence type="ECO:0000256" key="12">
    <source>
        <dbReference type="PIRSR" id="PIRSR601465-50"/>
    </source>
</evidence>
<dbReference type="Gene3D" id="1.20.1220.12">
    <property type="entry name" value="Malate synthase, domain III"/>
    <property type="match status" value="1"/>
</dbReference>
<evidence type="ECO:0000259" key="15">
    <source>
        <dbReference type="Pfam" id="PF20658"/>
    </source>
</evidence>
<evidence type="ECO:0000256" key="8">
    <source>
        <dbReference type="ARBA" id="ARBA00023097"/>
    </source>
</evidence>
<sequence>MQRVNKGKLQVAAELADFIETEALAGSDVAAEAFWSGFSDLVHDLAPRNRALLETRETIQGQIDEWHRSNKGEIDLETYKGFLKEIGYLVEEGPDFQIETQNVDPEIAGTPGPQLVVPITNARYALNAANARWGSLYDAYYGTDALGDLPQGSGYDKERGARVVAAAKGLLDEIAPLISGSHKQLAGYKVSEHGLQGLILNGEDWRGTETMQSREVPSSGHAPDVYNTMPLAEPGVFAGYLGDKDAPSQIVLRHNNLHVIIVIDRESQIGGTDGAGVSDILVEAAVSAIMDCEDSVAAVDAEDKVVAYRNWLGLMKGDLSEQVEKGGKTFARTLKDDRVFTAPDGGTLSLKGRALMLIRNVGHLMTNPAILDADGNEVPEGLMDAMITTLIGSHDLKRESGNSVTGSIYVVKPKMHGPEEVAFADEIFTRVEEALGLPRNTVKLGIMDEERRTSANLKECIRAAKSRVAFINTGFLDRTGDEIHTSMEAGPMVRKGEMKSTPWIKAYEDRNVDIGLACGLKGRAQIGKGMWAMPDRMKDMLEQKIGHPEAGATCAWVPSPTAATLHALHYHQRDVLERQDELASGGARGTLDDLLTIPLAQGTNWSDEEIASEIENNAQGILGYVVRWIDQGVGCSKVPDIHDVGLMEDRATCRISSQALANWLHHGVVSEERVMEALKKMAAKVDAQNENDASYRPMAPDFDGVAFKAACDLVFEGRQQPSGYTEPVLHRRRLELKAAG</sequence>
<keyword evidence="7 11" id="KW-0460">Magnesium</keyword>
<feature type="active site" description="Proton donor" evidence="11 12">
    <location>
        <position position="649"/>
    </location>
</feature>
<dbReference type="InterPro" id="IPR001465">
    <property type="entry name" value="Malate_synthase_TIM"/>
</dbReference>
<evidence type="ECO:0000256" key="5">
    <source>
        <dbReference type="ARBA" id="ARBA00022679"/>
    </source>
</evidence>
<comment type="function">
    <text evidence="10 11">Involved in the glycolate utilization. Catalyzes the condensation and subsequent hydrolysis of acetyl-coenzyme A (acetyl-CoA) and glyoxylate to form malate and CoA.</text>
</comment>
<evidence type="ECO:0000256" key="2">
    <source>
        <dbReference type="ARBA" id="ARBA00022435"/>
    </source>
</evidence>
<dbReference type="InterPro" id="IPR048357">
    <property type="entry name" value="MSG_insertion"/>
</dbReference>
<dbReference type="InterPro" id="IPR006253">
    <property type="entry name" value="Malate_synthG"/>
</dbReference>
<evidence type="ECO:0000256" key="3">
    <source>
        <dbReference type="ARBA" id="ARBA00022490"/>
    </source>
</evidence>
<dbReference type="SUPFAM" id="SSF51645">
    <property type="entry name" value="Malate synthase G"/>
    <property type="match status" value="1"/>
</dbReference>
<comment type="caution">
    <text evidence="17">The sequence shown here is derived from an EMBL/GenBank/DDBJ whole genome shotgun (WGS) entry which is preliminary data.</text>
</comment>
<dbReference type="HAMAP" id="MF_00641">
    <property type="entry name" value="Malate_synth_G"/>
    <property type="match status" value="1"/>
</dbReference>
<dbReference type="NCBIfam" id="NF002825">
    <property type="entry name" value="PRK02999.1"/>
    <property type="match status" value="1"/>
</dbReference>
<evidence type="ECO:0000256" key="11">
    <source>
        <dbReference type="HAMAP-Rule" id="MF_00641"/>
    </source>
</evidence>
<dbReference type="Pfam" id="PF01274">
    <property type="entry name" value="MS_TIM-barrel"/>
    <property type="match status" value="1"/>
</dbReference>
<dbReference type="AlphaFoldDB" id="A0A921NTN5"/>
<evidence type="ECO:0000256" key="4">
    <source>
        <dbReference type="ARBA" id="ARBA00022532"/>
    </source>
</evidence>
<comment type="cofactor">
    <cofactor evidence="1 11">
        <name>Mg(2+)</name>
        <dbReference type="ChEBI" id="CHEBI:18420"/>
    </cofactor>
</comment>
<feature type="binding site" evidence="11">
    <location>
        <position position="558"/>
    </location>
    <ligand>
        <name>acetyl-CoA</name>
        <dbReference type="ChEBI" id="CHEBI:57288"/>
    </ligand>
</feature>
<comment type="similarity">
    <text evidence="11">Belongs to the malate synthase family. GlcB subfamily.</text>
</comment>
<feature type="domain" description="Malate synthase N-terminal" evidence="14">
    <location>
        <begin position="15"/>
        <end position="74"/>
    </location>
</feature>
<evidence type="ECO:0000256" key="7">
    <source>
        <dbReference type="ARBA" id="ARBA00022842"/>
    </source>
</evidence>
<keyword evidence="3 11" id="KW-0963">Cytoplasm</keyword>
<protein>
    <recommendedName>
        <fullName evidence="11">Malate synthase G</fullName>
        <ecNumber evidence="11">2.3.3.9</ecNumber>
    </recommendedName>
</protein>
<comment type="caution">
    <text evidence="11">Lacks conserved residue(s) required for the propagation of feature annotation.</text>
</comment>
<keyword evidence="8 11" id="KW-0558">Oxidation</keyword>
<feature type="domain" description="Malate synthase G alpha-beta insertion" evidence="15">
    <location>
        <begin position="155"/>
        <end position="202"/>
    </location>
</feature>
<organism evidence="17 18">
    <name type="scientific">Profundibacterium mesophilum KAUST100406-0324</name>
    <dbReference type="NCBI Taxonomy" id="1037889"/>
    <lineage>
        <taxon>Bacteria</taxon>
        <taxon>Pseudomonadati</taxon>
        <taxon>Pseudomonadota</taxon>
        <taxon>Alphaproteobacteria</taxon>
        <taxon>Rhodobacterales</taxon>
        <taxon>Roseobacteraceae</taxon>
        <taxon>Profundibacterium</taxon>
    </lineage>
</organism>
<keyword evidence="6 11" id="KW-0479">Metal-binding</keyword>